<comment type="caution">
    <text evidence="2">The sequence shown here is derived from an EMBL/GenBank/DDBJ whole genome shotgun (WGS) entry which is preliminary data.</text>
</comment>
<dbReference type="GO" id="GO:0005829">
    <property type="term" value="C:cytosol"/>
    <property type="evidence" value="ECO:0007669"/>
    <property type="project" value="TreeGrafter"/>
</dbReference>
<evidence type="ECO:0000313" key="2">
    <source>
        <dbReference type="EMBL" id="GEQ15296.1"/>
    </source>
</evidence>
<evidence type="ECO:0000313" key="3">
    <source>
        <dbReference type="Proteomes" id="UP000321793"/>
    </source>
</evidence>
<dbReference type="GO" id="GO:0005525">
    <property type="term" value="F:GTP binding"/>
    <property type="evidence" value="ECO:0007669"/>
    <property type="project" value="InterPro"/>
</dbReference>
<evidence type="ECO:0000259" key="1">
    <source>
        <dbReference type="Pfam" id="PF00350"/>
    </source>
</evidence>
<dbReference type="EMBL" id="BKBA01000015">
    <property type="protein sequence ID" value="GEQ15296.1"/>
    <property type="molecule type" value="Genomic_DNA"/>
</dbReference>
<dbReference type="SUPFAM" id="SSF52540">
    <property type="entry name" value="P-loop containing nucleoside triphosphate hydrolases"/>
    <property type="match status" value="1"/>
</dbReference>
<dbReference type="RefSeq" id="WP_147067252.1">
    <property type="nucleotide sequence ID" value="NZ_BAABDN010000003.1"/>
</dbReference>
<feature type="domain" description="Dynamin N-terminal" evidence="1">
    <location>
        <begin position="67"/>
        <end position="190"/>
    </location>
</feature>
<dbReference type="PANTHER" id="PTHR42698:SF1">
    <property type="entry name" value="GTPASE ERA, MITOCHONDRIAL"/>
    <property type="match status" value="1"/>
</dbReference>
<dbReference type="OrthoDB" id="207675at2"/>
<dbReference type="InterPro" id="IPR005662">
    <property type="entry name" value="GTPase_Era-like"/>
</dbReference>
<gene>
    <name evidence="2" type="ORF">KLO01_33430</name>
</gene>
<name>A0A512T4Z3_9MICO</name>
<protein>
    <submittedName>
        <fullName evidence="2">ABC transporter</fullName>
    </submittedName>
</protein>
<dbReference type="InterPro" id="IPR045063">
    <property type="entry name" value="Dynamin_N"/>
</dbReference>
<dbReference type="Proteomes" id="UP000321793">
    <property type="component" value="Unassembled WGS sequence"/>
</dbReference>
<dbReference type="GO" id="GO:0043024">
    <property type="term" value="F:ribosomal small subunit binding"/>
    <property type="evidence" value="ECO:0007669"/>
    <property type="project" value="TreeGrafter"/>
</dbReference>
<organism evidence="2 3">
    <name type="scientific">Knoellia locipacati</name>
    <dbReference type="NCBI Taxonomy" id="882824"/>
    <lineage>
        <taxon>Bacteria</taxon>
        <taxon>Bacillati</taxon>
        <taxon>Actinomycetota</taxon>
        <taxon>Actinomycetes</taxon>
        <taxon>Micrococcales</taxon>
        <taxon>Intrasporangiaceae</taxon>
        <taxon>Knoellia</taxon>
    </lineage>
</organism>
<dbReference type="GO" id="GO:0019843">
    <property type="term" value="F:rRNA binding"/>
    <property type="evidence" value="ECO:0007669"/>
    <property type="project" value="TreeGrafter"/>
</dbReference>
<accession>A0A512T4Z3</accession>
<dbReference type="InterPro" id="IPR027417">
    <property type="entry name" value="P-loop_NTPase"/>
</dbReference>
<keyword evidence="3" id="KW-1185">Reference proteome</keyword>
<dbReference type="PANTHER" id="PTHR42698">
    <property type="entry name" value="GTPASE ERA"/>
    <property type="match status" value="1"/>
</dbReference>
<sequence length="571" mass="60015">MTTSEATHASELVEAVTGLRDVVAASVIPLSTPGQAHGETVRRELLQQLDDYVLPRLRSLDAPLLAVVGGSTGAGKSTLVNSIVGAEVSRSGVLRPTTTSPVLVHHPDDRRWFSDQRILPSLARVTGGPGEESQPGTVRLVESESLPPGMALLDAPDIDSVVQANRELATQLLAAADLWLFVTTAARYADAVPWDLLRTAAERGTAVAIVLDRIAPDTVDEIRPHLAGMLREQGLPTAPIFTVPESTLTEDGFLGPDAMGRLRAWLDALASDARARAVVVSQTLKGAMASLSGRTAALVEASTEQDDAARGLVAAAKDNYDHATEGVKDGMTDGTLLRGEVLARWQEFVGTGEFFRQIESTLSKWRDRVTAAIKGQPAPAEDLGEALQSGVANLLVSHASAAAADTARQWRRLPGGDALIGQYPELAKPSADLVPRVEALVREWQGEVFDIVRSEGGNRRTNARIAAYGVNAIGLFLMLVSFAATGGLTGAEVGIAGGTSVLAQRVLEAIFGDQAVREMAAKARASLLTRVADLYAVEQDRYAAAVASVGDTAGQSAALDSAAARVREGAA</sequence>
<dbReference type="Pfam" id="PF00350">
    <property type="entry name" value="Dynamin_N"/>
    <property type="match status" value="1"/>
</dbReference>
<dbReference type="AlphaFoldDB" id="A0A512T4Z3"/>
<dbReference type="GO" id="GO:0000028">
    <property type="term" value="P:ribosomal small subunit assembly"/>
    <property type="evidence" value="ECO:0007669"/>
    <property type="project" value="TreeGrafter"/>
</dbReference>
<proteinExistence type="predicted"/>
<reference evidence="2 3" key="1">
    <citation type="submission" date="2019-07" db="EMBL/GenBank/DDBJ databases">
        <title>Whole genome shotgun sequence of Knoellia locipacati NBRC 109775.</title>
        <authorList>
            <person name="Hosoyama A."/>
            <person name="Uohara A."/>
            <person name="Ohji S."/>
            <person name="Ichikawa N."/>
        </authorList>
    </citation>
    <scope>NUCLEOTIDE SEQUENCE [LARGE SCALE GENOMIC DNA]</scope>
    <source>
        <strain evidence="2 3">NBRC 109775</strain>
    </source>
</reference>
<dbReference type="Gene3D" id="3.40.50.300">
    <property type="entry name" value="P-loop containing nucleotide triphosphate hydrolases"/>
    <property type="match status" value="1"/>
</dbReference>